<evidence type="ECO:0000313" key="1">
    <source>
        <dbReference type="EMBL" id="PMD59888.1"/>
    </source>
</evidence>
<reference evidence="1 2" key="1">
    <citation type="submission" date="2016-04" db="EMBL/GenBank/DDBJ databases">
        <title>A degradative enzymes factory behind the ericoid mycorrhizal symbiosis.</title>
        <authorList>
            <consortium name="DOE Joint Genome Institute"/>
            <person name="Martino E."/>
            <person name="Morin E."/>
            <person name="Grelet G."/>
            <person name="Kuo A."/>
            <person name="Kohler A."/>
            <person name="Daghino S."/>
            <person name="Barry K."/>
            <person name="Choi C."/>
            <person name="Cichocki N."/>
            <person name="Clum A."/>
            <person name="Copeland A."/>
            <person name="Hainaut M."/>
            <person name="Haridas S."/>
            <person name="Labutti K."/>
            <person name="Lindquist E."/>
            <person name="Lipzen A."/>
            <person name="Khouja H.-R."/>
            <person name="Murat C."/>
            <person name="Ohm R."/>
            <person name="Olson A."/>
            <person name="Spatafora J."/>
            <person name="Veneault-Fourrey C."/>
            <person name="Henrissat B."/>
            <person name="Grigoriev I."/>
            <person name="Martin F."/>
            <person name="Perotto S."/>
        </authorList>
    </citation>
    <scope>NUCLEOTIDE SEQUENCE [LARGE SCALE GENOMIC DNA]</scope>
    <source>
        <strain evidence="1 2">E</strain>
    </source>
</reference>
<dbReference type="OrthoDB" id="3573299at2759"/>
<dbReference type="RefSeq" id="XP_024736792.1">
    <property type="nucleotide sequence ID" value="XM_024874780.1"/>
</dbReference>
<dbReference type="InParanoid" id="A0A2J6TA60"/>
<dbReference type="EMBL" id="KZ613803">
    <property type="protein sequence ID" value="PMD59888.1"/>
    <property type="molecule type" value="Genomic_DNA"/>
</dbReference>
<protein>
    <submittedName>
        <fullName evidence="1">Uncharacterized protein</fullName>
    </submittedName>
</protein>
<accession>A0A2J6TA60</accession>
<dbReference type="Proteomes" id="UP000235371">
    <property type="component" value="Unassembled WGS sequence"/>
</dbReference>
<gene>
    <name evidence="1" type="ORF">K444DRAFT_529126</name>
</gene>
<organism evidence="1 2">
    <name type="scientific">Hyaloscypha bicolor E</name>
    <dbReference type="NCBI Taxonomy" id="1095630"/>
    <lineage>
        <taxon>Eukaryota</taxon>
        <taxon>Fungi</taxon>
        <taxon>Dikarya</taxon>
        <taxon>Ascomycota</taxon>
        <taxon>Pezizomycotina</taxon>
        <taxon>Leotiomycetes</taxon>
        <taxon>Helotiales</taxon>
        <taxon>Hyaloscyphaceae</taxon>
        <taxon>Hyaloscypha</taxon>
        <taxon>Hyaloscypha bicolor</taxon>
    </lineage>
</organism>
<dbReference type="AlphaFoldDB" id="A0A2J6TA60"/>
<keyword evidence="2" id="KW-1185">Reference proteome</keyword>
<dbReference type="GeneID" id="36582860"/>
<evidence type="ECO:0000313" key="2">
    <source>
        <dbReference type="Proteomes" id="UP000235371"/>
    </source>
</evidence>
<name>A0A2J6TA60_9HELO</name>
<proteinExistence type="predicted"/>
<sequence length="64" mass="7479">MAKFDPEEEKRMAQASDFYARNPHVKKSAIAHQFRVKYRLWKARLAGRKPQNTKGGYNKTLTPD</sequence>